<dbReference type="EMBL" id="QSHO01000008">
    <property type="protein sequence ID" value="RHC16777.1"/>
    <property type="molecule type" value="Genomic_DNA"/>
</dbReference>
<protein>
    <submittedName>
        <fullName evidence="1">Uncharacterized protein</fullName>
    </submittedName>
</protein>
<reference evidence="1 2" key="1">
    <citation type="submission" date="2018-08" db="EMBL/GenBank/DDBJ databases">
        <title>A genome reference for cultivated species of the human gut microbiota.</title>
        <authorList>
            <person name="Zou Y."/>
            <person name="Xue W."/>
            <person name="Luo G."/>
        </authorList>
    </citation>
    <scope>NUCLEOTIDE SEQUENCE [LARGE SCALE GENOMIC DNA]</scope>
    <source>
        <strain evidence="1 2">AM37-1AC</strain>
    </source>
</reference>
<dbReference type="Proteomes" id="UP000283513">
    <property type="component" value="Unassembled WGS sequence"/>
</dbReference>
<comment type="caution">
    <text evidence="1">The sequence shown here is derived from an EMBL/GenBank/DDBJ whole genome shotgun (WGS) entry which is preliminary data.</text>
</comment>
<sequence>MSKIKAHAVAFFNKHFVKWKFLQSLVVVPYEKDGKMYLHISQVCAGGKRVIKRTFLIEHLVDDNLAVTDQTLAEEKRVFKNPTLF</sequence>
<evidence type="ECO:0000313" key="1">
    <source>
        <dbReference type="EMBL" id="RHC16777.1"/>
    </source>
</evidence>
<evidence type="ECO:0000313" key="2">
    <source>
        <dbReference type="Proteomes" id="UP000283513"/>
    </source>
</evidence>
<dbReference type="AlphaFoldDB" id="A0A413Z5Z4"/>
<organism evidence="1 2">
    <name type="scientific">Roseburia intestinalis</name>
    <dbReference type="NCBI Taxonomy" id="166486"/>
    <lineage>
        <taxon>Bacteria</taxon>
        <taxon>Bacillati</taxon>
        <taxon>Bacillota</taxon>
        <taxon>Clostridia</taxon>
        <taxon>Lachnospirales</taxon>
        <taxon>Lachnospiraceae</taxon>
        <taxon>Roseburia</taxon>
    </lineage>
</organism>
<dbReference type="RefSeq" id="WP_118598049.1">
    <property type="nucleotide sequence ID" value="NZ_QSHO01000008.1"/>
</dbReference>
<name>A0A413Z5Z4_9FIRM</name>
<proteinExistence type="predicted"/>
<accession>A0A413Z5Z4</accession>
<gene>
    <name evidence="1" type="ORF">DW856_10755</name>
</gene>